<feature type="domain" description="Rad50/SbcC-type AAA" evidence="3">
    <location>
        <begin position="5"/>
        <end position="216"/>
    </location>
</feature>
<dbReference type="Pfam" id="PF13476">
    <property type="entry name" value="AAA_23"/>
    <property type="match status" value="1"/>
</dbReference>
<feature type="coiled-coil region" evidence="1">
    <location>
        <begin position="624"/>
        <end position="651"/>
    </location>
</feature>
<protein>
    <submittedName>
        <fullName evidence="4">AAA family ATPase</fullName>
    </submittedName>
</protein>
<feature type="compositionally biased region" description="Low complexity" evidence="2">
    <location>
        <begin position="340"/>
        <end position="355"/>
    </location>
</feature>
<dbReference type="Gene3D" id="3.40.50.300">
    <property type="entry name" value="P-loop containing nucleotide triphosphate hydrolases"/>
    <property type="match status" value="2"/>
</dbReference>
<dbReference type="EMBL" id="WIXJ01000009">
    <property type="protein sequence ID" value="MQY52344.1"/>
    <property type="molecule type" value="Genomic_DNA"/>
</dbReference>
<sequence length="1030" mass="109260">MKPLRLELCAFGPFAGGQTIDFGELGAQTFFLIHGPTGAGKTSILDGIAFALYGDSSGGEREGRQLRSHHAAAGTLTEVSLDFALGEQHYRVHRVPEQMRPAKRGGGETRQSPQAALWRLDSGNADADGPPALVPLAAGWSDVTRAVSDLLGFDSRQFRQVILLPQGRFREFLTASTSEREKILQTLFGTELYRRVEESLKESARTLERDAETVRARRQALLEQSGAADEVALAAQVQAHEAALTAARQAEQAATRTAQHAEQALTEARQVAERFAEFDAAQAAVKELQAAQPSWAARRAEWQAASRAAALRPLAHAAREAQRQRDEDAARLRAAQEALTSAQTRHATATAALAAEEAKAPQRRTLTADALELDALAARISALAQLREELQQAEATLRQRSAERTRQEQATQACRAAQTAAEQTLAATRLAAARLTGAVAEEAQARNLVRQHSELAQHLAAQVGVQATLHAVQQAAQAAEVALVRARQQREHTAAGWLASQAERLAHTLRDGDACPVCGAREHPAPARHASADVAAVVHDADLQAAERAQSEAERVAALARQQAFAAQQAHDLGRARTADLERALGEARNTPLAELQAYLQASEGALAGARAAKAALPAHEAALTDAANALAAAESLRQRAEAEAQEAQARHAQRAGQYQERLAGIPPAFAHLTTPPAVDAARQAARAELARLDAAQAAAVAALRQAGEAQASAQTRVAEGTQALTRQTQTAARAEADWRAALGSAGFADDCAWQAAQREAAQCAALERALAAHDGAVAAAGERLARASGTVAGQTRPPLTEVQSAHEAARRAQLVAARAAQEAQATLAASQRLATAVSALSREHGALEAHYGVLRHVADAASGNNPQRLSLQRYVLATLLERVLVATTQRLSVMSRGRYEMRRREVAHDQRAAAGLDLDVFDHHTGSTRPVATLSGGESFLASLALALGLSDVVQAAAGGIRLDAIFVDEGFGTLDPEALDAAISALKDLQQSGRMVGIISHVAELKEWMPARLEVQRGVRGSVARFSL</sequence>
<gene>
    <name evidence="4" type="ORF">GHK24_11230</name>
</gene>
<feature type="compositionally biased region" description="Basic and acidic residues" evidence="2">
    <location>
        <begin position="317"/>
        <end position="331"/>
    </location>
</feature>
<evidence type="ECO:0000256" key="1">
    <source>
        <dbReference type="SAM" id="Coils"/>
    </source>
</evidence>
<name>A0A6L5K0A7_RHOTE</name>
<feature type="coiled-coil region" evidence="1">
    <location>
        <begin position="373"/>
        <end position="410"/>
    </location>
</feature>
<dbReference type="OrthoDB" id="9795626at2"/>
<dbReference type="PANTHER" id="PTHR32114">
    <property type="entry name" value="ABC TRANSPORTER ABCH.3"/>
    <property type="match status" value="1"/>
</dbReference>
<comment type="caution">
    <text evidence="4">The sequence shown here is derived from an EMBL/GenBank/DDBJ whole genome shotgun (WGS) entry which is preliminary data.</text>
</comment>
<dbReference type="InterPro" id="IPR027417">
    <property type="entry name" value="P-loop_NTPase"/>
</dbReference>
<dbReference type="InterPro" id="IPR038729">
    <property type="entry name" value="Rad50/SbcC_AAA"/>
</dbReference>
<dbReference type="SUPFAM" id="SSF52540">
    <property type="entry name" value="P-loop containing nucleoside triphosphate hydrolases"/>
    <property type="match status" value="1"/>
</dbReference>
<dbReference type="AlphaFoldDB" id="A0A6L5K0A7"/>
<dbReference type="Proteomes" id="UP000480275">
    <property type="component" value="Unassembled WGS sequence"/>
</dbReference>
<organism evidence="4 5">
    <name type="scientific">Rhodocyclus tenuis</name>
    <name type="common">Rhodospirillum tenue</name>
    <dbReference type="NCBI Taxonomy" id="1066"/>
    <lineage>
        <taxon>Bacteria</taxon>
        <taxon>Pseudomonadati</taxon>
        <taxon>Pseudomonadota</taxon>
        <taxon>Betaproteobacteria</taxon>
        <taxon>Rhodocyclales</taxon>
        <taxon>Rhodocyclaceae</taxon>
        <taxon>Rhodocyclus</taxon>
    </lineage>
</organism>
<proteinExistence type="predicted"/>
<accession>A0A6L5K0A7</accession>
<evidence type="ECO:0000313" key="5">
    <source>
        <dbReference type="Proteomes" id="UP000480275"/>
    </source>
</evidence>
<dbReference type="GO" id="GO:0006302">
    <property type="term" value="P:double-strand break repair"/>
    <property type="evidence" value="ECO:0007669"/>
    <property type="project" value="InterPro"/>
</dbReference>
<dbReference type="GO" id="GO:0016887">
    <property type="term" value="F:ATP hydrolysis activity"/>
    <property type="evidence" value="ECO:0007669"/>
    <property type="project" value="InterPro"/>
</dbReference>
<feature type="coiled-coil region" evidence="1">
    <location>
        <begin position="197"/>
        <end position="224"/>
    </location>
</feature>
<evidence type="ECO:0000259" key="3">
    <source>
        <dbReference type="Pfam" id="PF13476"/>
    </source>
</evidence>
<reference evidence="4 5" key="1">
    <citation type="submission" date="2019-10" db="EMBL/GenBank/DDBJ databases">
        <title>Whole-genome sequence of the purple nonsulfur photosynthetic bacterium Rhodocyclus tenuis.</title>
        <authorList>
            <person name="Kyndt J.A."/>
            <person name="Meyer T.E."/>
        </authorList>
    </citation>
    <scope>NUCLEOTIDE SEQUENCE [LARGE SCALE GENOMIC DNA]</scope>
    <source>
        <strain evidence="4 5">DSM 110</strain>
    </source>
</reference>
<dbReference type="PANTHER" id="PTHR32114:SF2">
    <property type="entry name" value="ABC TRANSPORTER ABCH.3"/>
    <property type="match status" value="1"/>
</dbReference>
<keyword evidence="1" id="KW-0175">Coiled coil</keyword>
<feature type="region of interest" description="Disordered" evidence="2">
    <location>
        <begin position="315"/>
        <end position="363"/>
    </location>
</feature>
<evidence type="ECO:0000256" key="2">
    <source>
        <dbReference type="SAM" id="MobiDB-lite"/>
    </source>
</evidence>
<dbReference type="Pfam" id="PF13558">
    <property type="entry name" value="SbcC_Walker_B"/>
    <property type="match status" value="1"/>
</dbReference>
<evidence type="ECO:0000313" key="4">
    <source>
        <dbReference type="EMBL" id="MQY52344.1"/>
    </source>
</evidence>